<evidence type="ECO:0000313" key="1">
    <source>
        <dbReference type="EMBL" id="KAA9083797.1"/>
    </source>
</evidence>
<evidence type="ECO:0000313" key="2">
    <source>
        <dbReference type="Proteomes" id="UP000327039"/>
    </source>
</evidence>
<reference evidence="2" key="1">
    <citation type="submission" date="2019-09" db="EMBL/GenBank/DDBJ databases">
        <title>Mumia zhuanghuii sp. nov. isolated from the intestinal contents of plateau pika (Ochotona curzoniae) in the Qinghai-Tibet plateau of China.</title>
        <authorList>
            <person name="Tian Z."/>
        </authorList>
    </citation>
    <scope>NUCLEOTIDE SEQUENCE [LARGE SCALE GENOMIC DNA]</scope>
    <source>
        <strain evidence="2">DSM 25564</strain>
    </source>
</reference>
<dbReference type="NCBIfam" id="NF046112">
    <property type="entry name" value="MSMEG_6209_Nter"/>
    <property type="match status" value="1"/>
</dbReference>
<comment type="caution">
    <text evidence="1">The sequence shown here is derived from an EMBL/GenBank/DDBJ whole genome shotgun (WGS) entry which is preliminary data.</text>
</comment>
<dbReference type="AlphaFoldDB" id="A0A5J5IQ11"/>
<proteinExistence type="predicted"/>
<dbReference type="Proteomes" id="UP000327039">
    <property type="component" value="Unassembled WGS sequence"/>
</dbReference>
<dbReference type="OrthoDB" id="5077686at2"/>
<name>A0A5J5IQ11_9MICO</name>
<organism evidence="1 2">
    <name type="scientific">Microbacterium radiodurans</name>
    <dbReference type="NCBI Taxonomy" id="661398"/>
    <lineage>
        <taxon>Bacteria</taxon>
        <taxon>Bacillati</taxon>
        <taxon>Actinomycetota</taxon>
        <taxon>Actinomycetes</taxon>
        <taxon>Micrococcales</taxon>
        <taxon>Microbacteriaceae</taxon>
        <taxon>Microbacterium</taxon>
    </lineage>
</organism>
<gene>
    <name evidence="1" type="ORF">F6B42_14740</name>
</gene>
<protein>
    <submittedName>
        <fullName evidence="1">Uncharacterized protein</fullName>
    </submittedName>
</protein>
<keyword evidence="2" id="KW-1185">Reference proteome</keyword>
<dbReference type="EMBL" id="VYRZ01000005">
    <property type="protein sequence ID" value="KAA9083797.1"/>
    <property type="molecule type" value="Genomic_DNA"/>
</dbReference>
<dbReference type="RefSeq" id="WP_150420507.1">
    <property type="nucleotide sequence ID" value="NZ_VYRZ01000005.1"/>
</dbReference>
<sequence length="71" mass="7962">MDKPVKEFDAAELTEEVAGRVQQRMPDVDSDLIRREAAISVESHADAHVVDFVGIIAERETRERLNGIAEE</sequence>
<accession>A0A5J5IQ11</accession>